<dbReference type="PROSITE" id="PS50297">
    <property type="entry name" value="ANK_REP_REGION"/>
    <property type="match status" value="1"/>
</dbReference>
<evidence type="ECO:0000313" key="4">
    <source>
        <dbReference type="EMBL" id="ATQ43539.1"/>
    </source>
</evidence>
<dbReference type="Proteomes" id="UP000228945">
    <property type="component" value="Chromosome"/>
</dbReference>
<name>A0A2D2AZV0_9CAUL</name>
<sequence length="231" mass="24988">MREAVRAHRWREVAEGLARRPDLIGVVDERGRNWLHLACMTPGEDEASLRTADVLLAVGLGLNDPAFTEGAWRATPLWHVISRGRSVKLAQHLLALGADPDYCLFAAVWNDDHAAIRLLIANGADIEEGADRGDTPLLGAVSWSRFGAAETLLKAGANPDARNAKGETALHMMLRKGSAPEHFGLFARHGARGDMPDAGGRTAADLLRRKRDPAYRAAAERLSAAGRAREP</sequence>
<keyword evidence="2 3" id="KW-0040">ANK repeat</keyword>
<evidence type="ECO:0000313" key="5">
    <source>
        <dbReference type="Proteomes" id="UP000228945"/>
    </source>
</evidence>
<evidence type="ECO:0000256" key="2">
    <source>
        <dbReference type="ARBA" id="ARBA00023043"/>
    </source>
</evidence>
<proteinExistence type="predicted"/>
<dbReference type="Pfam" id="PF12796">
    <property type="entry name" value="Ank_2"/>
    <property type="match status" value="1"/>
</dbReference>
<reference evidence="4 5" key="1">
    <citation type="submission" date="2017-10" db="EMBL/GenBank/DDBJ databases">
        <title>Genome sequence of Caulobacter mirabilis FWC38.</title>
        <authorList>
            <person name="Fiebig A."/>
            <person name="Crosson S."/>
        </authorList>
    </citation>
    <scope>NUCLEOTIDE SEQUENCE [LARGE SCALE GENOMIC DNA]</scope>
    <source>
        <strain evidence="4 5">FWC 38</strain>
    </source>
</reference>
<keyword evidence="1" id="KW-0677">Repeat</keyword>
<accession>A0A2D2AZV0</accession>
<feature type="repeat" description="ANK" evidence="3">
    <location>
        <begin position="132"/>
        <end position="164"/>
    </location>
</feature>
<dbReference type="KEGG" id="cmb:CSW64_14560"/>
<evidence type="ECO:0000256" key="3">
    <source>
        <dbReference type="PROSITE-ProRule" id="PRU00023"/>
    </source>
</evidence>
<dbReference type="InterPro" id="IPR036770">
    <property type="entry name" value="Ankyrin_rpt-contain_sf"/>
</dbReference>
<dbReference type="PROSITE" id="PS50088">
    <property type="entry name" value="ANK_REPEAT"/>
    <property type="match status" value="1"/>
</dbReference>
<organism evidence="4 5">
    <name type="scientific">Caulobacter mirabilis</name>
    <dbReference type="NCBI Taxonomy" id="69666"/>
    <lineage>
        <taxon>Bacteria</taxon>
        <taxon>Pseudomonadati</taxon>
        <taxon>Pseudomonadota</taxon>
        <taxon>Alphaproteobacteria</taxon>
        <taxon>Caulobacterales</taxon>
        <taxon>Caulobacteraceae</taxon>
        <taxon>Caulobacter</taxon>
    </lineage>
</organism>
<dbReference type="InterPro" id="IPR002110">
    <property type="entry name" value="Ankyrin_rpt"/>
</dbReference>
<dbReference type="PANTHER" id="PTHR24171">
    <property type="entry name" value="ANKYRIN REPEAT DOMAIN-CONTAINING PROTEIN 39-RELATED"/>
    <property type="match status" value="1"/>
</dbReference>
<evidence type="ECO:0000256" key="1">
    <source>
        <dbReference type="ARBA" id="ARBA00022737"/>
    </source>
</evidence>
<dbReference type="SMART" id="SM00248">
    <property type="entry name" value="ANK"/>
    <property type="match status" value="5"/>
</dbReference>
<gene>
    <name evidence="4" type="ORF">CSW64_14560</name>
</gene>
<protein>
    <submittedName>
        <fullName evidence="4">Uncharacterized protein</fullName>
    </submittedName>
</protein>
<dbReference type="Gene3D" id="1.25.40.20">
    <property type="entry name" value="Ankyrin repeat-containing domain"/>
    <property type="match status" value="2"/>
</dbReference>
<dbReference type="SUPFAM" id="SSF48403">
    <property type="entry name" value="Ankyrin repeat"/>
    <property type="match status" value="1"/>
</dbReference>
<dbReference type="AlphaFoldDB" id="A0A2D2AZV0"/>
<dbReference type="EMBL" id="CP024201">
    <property type="protein sequence ID" value="ATQ43539.1"/>
    <property type="molecule type" value="Genomic_DNA"/>
</dbReference>
<keyword evidence="5" id="KW-1185">Reference proteome</keyword>